<reference evidence="4 5" key="1">
    <citation type="journal article" date="2019" name="Nat. Ecol. Evol.">
        <title>Megaphylogeny resolves global patterns of mushroom evolution.</title>
        <authorList>
            <person name="Varga T."/>
            <person name="Krizsan K."/>
            <person name="Foldi C."/>
            <person name="Dima B."/>
            <person name="Sanchez-Garcia M."/>
            <person name="Sanchez-Ramirez S."/>
            <person name="Szollosi G.J."/>
            <person name="Szarkandi J.G."/>
            <person name="Papp V."/>
            <person name="Albert L."/>
            <person name="Andreopoulos W."/>
            <person name="Angelini C."/>
            <person name="Antonin V."/>
            <person name="Barry K.W."/>
            <person name="Bougher N.L."/>
            <person name="Buchanan P."/>
            <person name="Buyck B."/>
            <person name="Bense V."/>
            <person name="Catcheside P."/>
            <person name="Chovatia M."/>
            <person name="Cooper J."/>
            <person name="Damon W."/>
            <person name="Desjardin D."/>
            <person name="Finy P."/>
            <person name="Geml J."/>
            <person name="Haridas S."/>
            <person name="Hughes K."/>
            <person name="Justo A."/>
            <person name="Karasinski D."/>
            <person name="Kautmanova I."/>
            <person name="Kiss B."/>
            <person name="Kocsube S."/>
            <person name="Kotiranta H."/>
            <person name="LaButti K.M."/>
            <person name="Lechner B.E."/>
            <person name="Liimatainen K."/>
            <person name="Lipzen A."/>
            <person name="Lukacs Z."/>
            <person name="Mihaltcheva S."/>
            <person name="Morgado L.N."/>
            <person name="Niskanen T."/>
            <person name="Noordeloos M.E."/>
            <person name="Ohm R.A."/>
            <person name="Ortiz-Santana B."/>
            <person name="Ovrebo C."/>
            <person name="Racz N."/>
            <person name="Riley R."/>
            <person name="Savchenko A."/>
            <person name="Shiryaev A."/>
            <person name="Soop K."/>
            <person name="Spirin V."/>
            <person name="Szebenyi C."/>
            <person name="Tomsovsky M."/>
            <person name="Tulloss R.E."/>
            <person name="Uehling J."/>
            <person name="Grigoriev I.V."/>
            <person name="Vagvolgyi C."/>
            <person name="Papp T."/>
            <person name="Martin F.M."/>
            <person name="Miettinen O."/>
            <person name="Hibbett D.S."/>
            <person name="Nagy L.G."/>
        </authorList>
    </citation>
    <scope>NUCLEOTIDE SEQUENCE [LARGE SCALE GENOMIC DNA]</scope>
    <source>
        <strain evidence="4 5">CBS 309.79</strain>
    </source>
</reference>
<sequence>MVSSLAAQLAQNSSLNASFLAESSRRKATESYLFTGRDADQHDLESAHALGKNGFLQLVTVDGSIKAYEAQLFSDAVKNLDRTLLNKESNKELDGQIGGFLRAIGPYLLEGPAGKVIEWLVRRFRINEFNVQDVLALFLPYHESPHFAKMVTILHIPQNSPWAFLRPFKSAAQRMQRVSLVTEMLKNTEVARFVAKLVPEAIKSGHCHRTLLAFNAACLHDFMLKSKTLDDGAMTFLLAALLEPLQQTTLKSTLLKDALLGSYVLLCVFSQKCDLRPSAVEYIISAMTRCAHKISTQQFLNAAIAVCEPQLEGLDAFSAPTFSAIAALPNINQVLADAGKYHGFEKFAVPLLRAGLSRIEEEDVLTIYETTITAAPSLETLIRPVSSMLLDFYLGDEASNTAKTQARRLLSQIHQRQPALLHSAVDQIVSDDEESKNAAEQLVISLSLSSSGQKSGPSTHTADMILSSTSADLAVRLIAVKSLLKNVRSAADEADVDSIKDALRVRIQDSSPEVLDALFAKPDVMVPLIISEQDASAYITYLKQTLFSESAKPKRTFIRAHISFIVSHLTASSYLDAGVTNSVFHDVIFPLLLFSKSKQKTADTMWEIIAKNEKTGVAKHAWLKGCAKAVEAGEGEEDAMVKMTKANAAVSAKIADNIKGANDYYEQRDALLEHLKSDEGNGRSLAYLVVGALINGLSGEHQIQAASAVVSFMSLDRLADFSNKKTADIGQAVVAKPSSPSTLHLLQTAIVVLVTTIPRPANVPMDFLCSTTQDAIGSRYVQLLRRVYALANTVSSPLALISSIFAVLGDDALAFLVGFCVQSFEQSAEPLHTNIALKHAGAFLMARLGDDKSVDYQTVVPPLLIVMRGADKSGRQAVLECFALLTQLAEKKFTSVYCMDTLYGDRSDYLQFLERDEYRKYLTLLNENSEHLLNDPTYLNILHQGHLNKSKSDRRKEADFKQHVICWILSHLQCLTLPSAQIILLRVLEGVSDRFKAQMVEPILSRLVDSESNVEYSERFGAQLEEFLNLVVSCFDSSCSAELSKPSSSFSETFRAALEYLFSPNGPSLPRETVSASLQNGLFAALGVEPQSKLSLELLKIGSVHQVNQATCKSLLGSLVQEVPLMVLLLSQLQPVDQDKSSPATKRTKLSNPASEDDHLPLLSILAEVLSSKPLPPSFDLIAKLLDTLRRLMQRSSPVGDVNYINQLLMTAIDNSASKITVSRSCSSLSIRNLIVTFQQALLLMANLARLSPESVLHNVMPVFTFMGSHVFHHDDAHSLNIVQQTVNSIVPVMTASLRSKHTDRLGLFIASRDFLKIFTDAALHIPRHRRTNFFTHVVDVLGPQDFLVPVSVLLVEKLANRLVKQSAEEAQSTLRLVLSLVQHYSAAVKLNALMEILEECRRIVIRVVNPPSAQALFSEVPSTEEHSAPVETVYKRRVQALSIFVSFALGGRSPPSSDLIADHGTRDVVSHLTFLATLEGTTSAIGDIRETASMALLRAMEHISVGDFVAAVLIMLQSEQNTLQVGALNLVSDRLENVTEAARAEISSNVNRILTALRVVLLPVPGNTLADPALRALLAIASSATADEAAALTAIAPDLLKFIRLRSSTGLALAALGPFPAILGPRLLPHFRAIIDECVAVLQDATSDVAEHAWLALNNLLLSMSTFWGTAELTQVIKLCFAPETATFISECAEDDNDDVLQASVKLKEAVESVAGAISGL</sequence>
<feature type="domain" description="Utp10/HEAT1 HEAT-repeats" evidence="3">
    <location>
        <begin position="1315"/>
        <end position="1403"/>
    </location>
</feature>
<dbReference type="InterPro" id="IPR040191">
    <property type="entry name" value="UTP10"/>
</dbReference>
<dbReference type="STRING" id="1884261.A0A5C3Q4Y4"/>
<gene>
    <name evidence="4" type="ORF">BDV98DRAFT_578037</name>
</gene>
<protein>
    <recommendedName>
        <fullName evidence="1">U3 small nucleolar RNA-associated protein 10</fullName>
    </recommendedName>
</protein>
<dbReference type="GO" id="GO:0030515">
    <property type="term" value="F:snoRNA binding"/>
    <property type="evidence" value="ECO:0007669"/>
    <property type="project" value="TreeGrafter"/>
</dbReference>
<organism evidence="4 5">
    <name type="scientific">Pterulicium gracile</name>
    <dbReference type="NCBI Taxonomy" id="1884261"/>
    <lineage>
        <taxon>Eukaryota</taxon>
        <taxon>Fungi</taxon>
        <taxon>Dikarya</taxon>
        <taxon>Basidiomycota</taxon>
        <taxon>Agaricomycotina</taxon>
        <taxon>Agaricomycetes</taxon>
        <taxon>Agaricomycetidae</taxon>
        <taxon>Agaricales</taxon>
        <taxon>Pleurotineae</taxon>
        <taxon>Pterulaceae</taxon>
        <taxon>Pterulicium</taxon>
    </lineage>
</organism>
<dbReference type="OrthoDB" id="31183at2759"/>
<evidence type="ECO:0000313" key="4">
    <source>
        <dbReference type="EMBL" id="TFK95258.1"/>
    </source>
</evidence>
<dbReference type="EMBL" id="ML178898">
    <property type="protein sequence ID" value="TFK95258.1"/>
    <property type="molecule type" value="Genomic_DNA"/>
</dbReference>
<keyword evidence="5" id="KW-1185">Reference proteome</keyword>
<keyword evidence="1" id="KW-0698">rRNA processing</keyword>
<dbReference type="GO" id="GO:0045943">
    <property type="term" value="P:positive regulation of transcription by RNA polymerase I"/>
    <property type="evidence" value="ECO:0007669"/>
    <property type="project" value="TreeGrafter"/>
</dbReference>
<proteinExistence type="inferred from homology"/>
<evidence type="ECO:0000256" key="1">
    <source>
        <dbReference type="RuleBase" id="RU367065"/>
    </source>
</evidence>
<dbReference type="GO" id="GO:0030686">
    <property type="term" value="C:90S preribosome"/>
    <property type="evidence" value="ECO:0007669"/>
    <property type="project" value="TreeGrafter"/>
</dbReference>
<dbReference type="Pfam" id="PF23243">
    <property type="entry name" value="HEAT_HEATR1"/>
    <property type="match status" value="1"/>
</dbReference>
<dbReference type="PANTHER" id="PTHR13457:SF1">
    <property type="entry name" value="HEAT REPEAT-CONTAINING PROTEIN 1"/>
    <property type="match status" value="1"/>
</dbReference>
<keyword evidence="1" id="KW-0539">Nucleus</keyword>
<evidence type="ECO:0000259" key="2">
    <source>
        <dbReference type="Pfam" id="PF12397"/>
    </source>
</evidence>
<dbReference type="GO" id="GO:0034455">
    <property type="term" value="C:t-UTP complex"/>
    <property type="evidence" value="ECO:0007669"/>
    <property type="project" value="TreeGrafter"/>
</dbReference>
<dbReference type="GO" id="GO:0000462">
    <property type="term" value="P:maturation of SSU-rRNA from tricistronic rRNA transcript (SSU-rRNA, 5.8S rRNA, LSU-rRNA)"/>
    <property type="evidence" value="ECO:0007669"/>
    <property type="project" value="TreeGrafter"/>
</dbReference>
<dbReference type="PANTHER" id="PTHR13457">
    <property type="entry name" value="BAP28"/>
    <property type="match status" value="1"/>
</dbReference>
<dbReference type="InterPro" id="IPR056473">
    <property type="entry name" value="HEAT_Utp10/HEAT1"/>
</dbReference>
<dbReference type="InterPro" id="IPR022125">
    <property type="entry name" value="U3snoRNP10_N"/>
</dbReference>
<keyword evidence="1" id="KW-0690">Ribosome biogenesis</keyword>
<dbReference type="Pfam" id="PF12397">
    <property type="entry name" value="U3snoRNP10"/>
    <property type="match status" value="1"/>
</dbReference>
<dbReference type="GO" id="GO:0032040">
    <property type="term" value="C:small-subunit processome"/>
    <property type="evidence" value="ECO:0007669"/>
    <property type="project" value="TreeGrafter"/>
</dbReference>
<keyword evidence="1" id="KW-0687">Ribonucleoprotein</keyword>
<feature type="domain" description="U3 small nucleolar RNA-associated protein 10 N-terminal" evidence="2">
    <location>
        <begin position="238"/>
        <end position="354"/>
    </location>
</feature>
<accession>A0A5C3Q4Y4</accession>
<comment type="function">
    <text evidence="1">Involved in nucleolar processing of pre-18S ribosomal RNA.</text>
</comment>
<comment type="similarity">
    <text evidence="1">Belongs to the HEATR1/UTP10 family.</text>
</comment>
<dbReference type="InterPro" id="IPR016024">
    <property type="entry name" value="ARM-type_fold"/>
</dbReference>
<comment type="subunit">
    <text evidence="1">Component of the ribosomal small subunit (SSU) processome.</text>
</comment>
<comment type="subcellular location">
    <subcellularLocation>
        <location evidence="1">Nucleus</location>
        <location evidence="1">Nucleolus</location>
    </subcellularLocation>
</comment>
<dbReference type="SUPFAM" id="SSF48371">
    <property type="entry name" value="ARM repeat"/>
    <property type="match status" value="1"/>
</dbReference>
<evidence type="ECO:0000259" key="3">
    <source>
        <dbReference type="Pfam" id="PF23243"/>
    </source>
</evidence>
<dbReference type="Proteomes" id="UP000305067">
    <property type="component" value="Unassembled WGS sequence"/>
</dbReference>
<evidence type="ECO:0000313" key="5">
    <source>
        <dbReference type="Proteomes" id="UP000305067"/>
    </source>
</evidence>
<name>A0A5C3Q4Y4_9AGAR</name>